<dbReference type="Pfam" id="PF12840">
    <property type="entry name" value="HTH_20"/>
    <property type="match status" value="1"/>
</dbReference>
<dbReference type="InterPro" id="IPR036390">
    <property type="entry name" value="WH_DNA-bd_sf"/>
</dbReference>
<reference evidence="2" key="1">
    <citation type="submission" date="2022-05" db="EMBL/GenBank/DDBJ databases">
        <title>Using nanopore sequencing to obtain complete genomes from saliva samples.</title>
        <authorList>
            <person name="Baker J.L."/>
        </authorList>
    </citation>
    <scope>NUCLEOTIDE SEQUENCE</scope>
    <source>
        <strain evidence="2">JCVI-JB-Ag32</strain>
    </source>
</reference>
<dbReference type="Proteomes" id="UP000830236">
    <property type="component" value="Chromosome"/>
</dbReference>
<feature type="region of interest" description="Disordered" evidence="1">
    <location>
        <begin position="169"/>
        <end position="190"/>
    </location>
</feature>
<sequence>MRSSLHDIRSQISLLPAQRRVLEVVEGAGQPISSAEVAKTLKLHPNTAREHLDALLNAGLVTTLPMRTGKRGRPTLLYSVTALDPNQILSTYLDVITATAISLAEGSDGVAQAIAVGKNWAGLTQPRSEAGSEGANAVAATSAASAEAPNGAATASDAVEPSILSQASADAAGDANGVDEASTADEASDNQRLENAISQLRPIFTVMGFAPELAKNKLVLHSCPFAKGGWPHPLVCIIHEAYIAELLTRSSGVRVVSSAELKLHPQLASTCLVELKRNKTTCSVGVCDCSQPTPHAASRH</sequence>
<dbReference type="EMBL" id="CP097095">
    <property type="protein sequence ID" value="UQF80237.1"/>
    <property type="molecule type" value="Genomic_DNA"/>
</dbReference>
<dbReference type="Gene3D" id="1.10.10.10">
    <property type="entry name" value="Winged helix-like DNA-binding domain superfamily/Winged helix DNA-binding domain"/>
    <property type="match status" value="1"/>
</dbReference>
<dbReference type="SUPFAM" id="SSF46785">
    <property type="entry name" value="Winged helix' DNA-binding domain"/>
    <property type="match status" value="1"/>
</dbReference>
<evidence type="ECO:0000256" key="1">
    <source>
        <dbReference type="SAM" id="MobiDB-lite"/>
    </source>
</evidence>
<organism evidence="2 3">
    <name type="scientific">Actinomyces graevenitzii</name>
    <dbReference type="NCBI Taxonomy" id="55565"/>
    <lineage>
        <taxon>Bacteria</taxon>
        <taxon>Bacillati</taxon>
        <taxon>Actinomycetota</taxon>
        <taxon>Actinomycetes</taxon>
        <taxon>Actinomycetales</taxon>
        <taxon>Actinomycetaceae</taxon>
        <taxon>Actinomyces</taxon>
    </lineage>
</organism>
<dbReference type="InterPro" id="IPR036388">
    <property type="entry name" value="WH-like_DNA-bd_sf"/>
</dbReference>
<evidence type="ECO:0000313" key="3">
    <source>
        <dbReference type="Proteomes" id="UP000830236"/>
    </source>
</evidence>
<name>A0A9E7D5K2_9ACTO</name>
<gene>
    <name evidence="2" type="ORF">M3I41_02880</name>
</gene>
<proteinExistence type="predicted"/>
<accession>A0A9E7D5K2</accession>
<evidence type="ECO:0000313" key="2">
    <source>
        <dbReference type="EMBL" id="UQF80237.1"/>
    </source>
</evidence>
<dbReference type="AlphaFoldDB" id="A0A9E7D5K2"/>
<dbReference type="KEGG" id="agh:M3I41_02880"/>
<protein>
    <submittedName>
        <fullName evidence="2">Helix-turn-helix domain-containing protein</fullName>
    </submittedName>
</protein>